<dbReference type="PRINTS" id="PR00455">
    <property type="entry name" value="HTHTETR"/>
</dbReference>
<dbReference type="Proteomes" id="UP000575068">
    <property type="component" value="Unassembled WGS sequence"/>
</dbReference>
<evidence type="ECO:0000313" key="4">
    <source>
        <dbReference type="EMBL" id="MBB4641650.1"/>
    </source>
</evidence>
<comment type="caution">
    <text evidence="4">The sequence shown here is derived from an EMBL/GenBank/DDBJ whole genome shotgun (WGS) entry which is preliminary data.</text>
</comment>
<accession>A0A840HVQ0</accession>
<dbReference type="GO" id="GO:0003700">
    <property type="term" value="F:DNA-binding transcription factor activity"/>
    <property type="evidence" value="ECO:0007669"/>
    <property type="project" value="TreeGrafter"/>
</dbReference>
<dbReference type="InterPro" id="IPR050109">
    <property type="entry name" value="HTH-type_TetR-like_transc_reg"/>
</dbReference>
<dbReference type="PROSITE" id="PS50977">
    <property type="entry name" value="HTH_TETR_2"/>
    <property type="match status" value="1"/>
</dbReference>
<proteinExistence type="predicted"/>
<evidence type="ECO:0000313" key="5">
    <source>
        <dbReference type="Proteomes" id="UP000575068"/>
    </source>
</evidence>
<evidence type="ECO:0000256" key="2">
    <source>
        <dbReference type="PROSITE-ProRule" id="PRU00335"/>
    </source>
</evidence>
<protein>
    <submittedName>
        <fullName evidence="4">AcrR family transcriptional regulator</fullName>
    </submittedName>
</protein>
<reference evidence="4 5" key="1">
    <citation type="submission" date="2020-08" db="EMBL/GenBank/DDBJ databases">
        <title>Genomic Encyclopedia of Type Strains, Phase IV (KMG-IV): sequencing the most valuable type-strain genomes for metagenomic binning, comparative biology and taxonomic classification.</title>
        <authorList>
            <person name="Goeker M."/>
        </authorList>
    </citation>
    <scope>NUCLEOTIDE SEQUENCE [LARGE SCALE GENOMIC DNA]</scope>
    <source>
        <strain evidence="4 5">DSM 7465</strain>
    </source>
</reference>
<dbReference type="PANTHER" id="PTHR30055:SF226">
    <property type="entry name" value="HTH-TYPE TRANSCRIPTIONAL REGULATOR PKSA"/>
    <property type="match status" value="1"/>
</dbReference>
<keyword evidence="5" id="KW-1185">Reference proteome</keyword>
<dbReference type="AlphaFoldDB" id="A0A840HVQ0"/>
<dbReference type="EMBL" id="JACHOV010000006">
    <property type="protein sequence ID" value="MBB4641650.1"/>
    <property type="molecule type" value="Genomic_DNA"/>
</dbReference>
<dbReference type="RefSeq" id="WP_221232642.1">
    <property type="nucleotide sequence ID" value="NZ_JACHOV010000006.1"/>
</dbReference>
<sequence>MMARSAAATSRQEERTERRQAQILKAARACVRAEGFHAASMSRIAAEAEMSVGHIYQYFENKEAIMIALSERDFEDFMLHITQLGDYAGLGVPTIIDAFLNKIMWLLDHDRAALALEVLAEAGRNPKVAELVLRADRRFREESRKIMETVLEGLDPKEVDARVEMLLVMARALLIHAGTHPVSDRKVLAAGFELALGGVLSPPLHFRNALG</sequence>
<gene>
    <name evidence="4" type="ORF">HNQ99_001959</name>
</gene>
<dbReference type="SUPFAM" id="SSF46689">
    <property type="entry name" value="Homeodomain-like"/>
    <property type="match status" value="1"/>
</dbReference>
<dbReference type="InterPro" id="IPR001647">
    <property type="entry name" value="HTH_TetR"/>
</dbReference>
<dbReference type="GO" id="GO:0000976">
    <property type="term" value="F:transcription cis-regulatory region binding"/>
    <property type="evidence" value="ECO:0007669"/>
    <property type="project" value="TreeGrafter"/>
</dbReference>
<evidence type="ECO:0000259" key="3">
    <source>
        <dbReference type="PROSITE" id="PS50977"/>
    </source>
</evidence>
<dbReference type="Gene3D" id="1.10.357.10">
    <property type="entry name" value="Tetracycline Repressor, domain 2"/>
    <property type="match status" value="1"/>
</dbReference>
<name>A0A840HVQ0_9SPHN</name>
<dbReference type="Pfam" id="PF00440">
    <property type="entry name" value="TetR_N"/>
    <property type="match status" value="1"/>
</dbReference>
<feature type="DNA-binding region" description="H-T-H motif" evidence="2">
    <location>
        <begin position="40"/>
        <end position="59"/>
    </location>
</feature>
<dbReference type="InterPro" id="IPR009057">
    <property type="entry name" value="Homeodomain-like_sf"/>
</dbReference>
<evidence type="ECO:0000256" key="1">
    <source>
        <dbReference type="ARBA" id="ARBA00023125"/>
    </source>
</evidence>
<keyword evidence="1 2" id="KW-0238">DNA-binding</keyword>
<organism evidence="4 5">
    <name type="scientific">Rhizorhapis suberifaciens</name>
    <name type="common">corky root of lettuce</name>
    <dbReference type="NCBI Taxonomy" id="13656"/>
    <lineage>
        <taxon>Bacteria</taxon>
        <taxon>Pseudomonadati</taxon>
        <taxon>Pseudomonadota</taxon>
        <taxon>Alphaproteobacteria</taxon>
        <taxon>Sphingomonadales</taxon>
        <taxon>Sphingomonadaceae</taxon>
        <taxon>Rhizorhapis</taxon>
    </lineage>
</organism>
<feature type="domain" description="HTH tetR-type" evidence="3">
    <location>
        <begin position="17"/>
        <end position="77"/>
    </location>
</feature>
<dbReference type="PANTHER" id="PTHR30055">
    <property type="entry name" value="HTH-TYPE TRANSCRIPTIONAL REGULATOR RUTR"/>
    <property type="match status" value="1"/>
</dbReference>